<evidence type="ECO:0000256" key="2">
    <source>
        <dbReference type="SAM" id="SignalP"/>
    </source>
</evidence>
<dbReference type="HOGENOM" id="CLU_1420507_0_0_5"/>
<sequence length="191" mass="18295">MKLLLTTAILAGAAAIPAFAQDAATMTCADFLAMDSSQQQEALTSMQTAMASGGDATATDTMATDTAAADAAAAATGTTGDAAATDTGTTDTAAADTGAASDDMAATDTGTTDTAAADTGAATDDMAVTDTETTSADTSADASGTMDESATGAMDPMMASIMTACNADSTMLVMDAATQAQAAGGDATADQ</sequence>
<dbReference type="Proteomes" id="UP000019666">
    <property type="component" value="Unassembled WGS sequence"/>
</dbReference>
<comment type="caution">
    <text evidence="3">The sequence shown here is derived from an EMBL/GenBank/DDBJ whole genome shotgun (WGS) entry which is preliminary data.</text>
</comment>
<feature type="signal peptide" evidence="2">
    <location>
        <begin position="1"/>
        <end position="20"/>
    </location>
</feature>
<reference evidence="3 4" key="1">
    <citation type="submission" date="2013-02" db="EMBL/GenBank/DDBJ databases">
        <authorList>
            <person name="Fiebig A."/>
            <person name="Goeker M."/>
            <person name="Klenk H.-P.P."/>
        </authorList>
    </citation>
    <scope>NUCLEOTIDE SEQUENCE [LARGE SCALE GENOMIC DNA]</scope>
    <source>
        <strain evidence="3 4">DSM 19309</strain>
    </source>
</reference>
<feature type="chain" id="PRO_5001493064" description="HdeA/HdeB family protein" evidence="2">
    <location>
        <begin position="21"/>
        <end position="191"/>
    </location>
</feature>
<evidence type="ECO:0000313" key="3">
    <source>
        <dbReference type="EMBL" id="EYD76512.1"/>
    </source>
</evidence>
<feature type="compositionally biased region" description="Low complexity" evidence="1">
    <location>
        <begin position="102"/>
        <end position="145"/>
    </location>
</feature>
<dbReference type="RefSeq" id="WP_051521041.1">
    <property type="nucleotide sequence ID" value="NZ_KK088556.1"/>
</dbReference>
<feature type="region of interest" description="Disordered" evidence="1">
    <location>
        <begin position="77"/>
        <end position="96"/>
    </location>
</feature>
<name>A0A017HPV5_9RHOB</name>
<organism evidence="3 4">
    <name type="scientific">Rubellimicrobium mesophilum DSM 19309</name>
    <dbReference type="NCBI Taxonomy" id="442562"/>
    <lineage>
        <taxon>Bacteria</taxon>
        <taxon>Pseudomonadati</taxon>
        <taxon>Pseudomonadota</taxon>
        <taxon>Alphaproteobacteria</taxon>
        <taxon>Rhodobacterales</taxon>
        <taxon>Roseobacteraceae</taxon>
        <taxon>Rubellimicrobium</taxon>
    </lineage>
</organism>
<dbReference type="EMBL" id="AOSK01000043">
    <property type="protein sequence ID" value="EYD76512.1"/>
    <property type="molecule type" value="Genomic_DNA"/>
</dbReference>
<accession>A0A017HPV5</accession>
<evidence type="ECO:0000256" key="1">
    <source>
        <dbReference type="SAM" id="MobiDB-lite"/>
    </source>
</evidence>
<dbReference type="AlphaFoldDB" id="A0A017HPV5"/>
<keyword evidence="4" id="KW-1185">Reference proteome</keyword>
<gene>
    <name evidence="3" type="ORF">Rumeso_01933</name>
</gene>
<evidence type="ECO:0008006" key="5">
    <source>
        <dbReference type="Google" id="ProtNLM"/>
    </source>
</evidence>
<evidence type="ECO:0000313" key="4">
    <source>
        <dbReference type="Proteomes" id="UP000019666"/>
    </source>
</evidence>
<feature type="region of interest" description="Disordered" evidence="1">
    <location>
        <begin position="102"/>
        <end position="153"/>
    </location>
</feature>
<protein>
    <recommendedName>
        <fullName evidence="5">HdeA/HdeB family protein</fullName>
    </recommendedName>
</protein>
<keyword evidence="2" id="KW-0732">Signal</keyword>
<proteinExistence type="predicted"/>